<sequence>MQAISQLAGGLDLAALDIQRGRDHGLPDYNNLRDRYGLESVTSFAEISSDPEIQAKLEEVFGTVDNIDIFTGVLAEDHVPGSSAGELLHAIVGNQFERLRDGDRFFYTQDAFLQSEEVSRVIDLEEVTLANIIRWNTDVQNIQDNVFFEESVLILEAPEAGANVSVFVTQNFVTVVNNDNGQIISRQSQDEVSRVILVGSNTSADTVNLFMANGQGSLEHGIELYGCDSADDVLRLYGGLGHDDFVIGNGTASVNNNDVIFSDIESLEIATLLGRDTVDVEDDLPFDVIVRFWNNPLG</sequence>
<gene>
    <name evidence="4" type="ORF">HOV93_50110</name>
</gene>
<dbReference type="GO" id="GO:0004601">
    <property type="term" value="F:peroxidase activity"/>
    <property type="evidence" value="ECO:0007669"/>
    <property type="project" value="InterPro"/>
</dbReference>
<dbReference type="GO" id="GO:0006979">
    <property type="term" value="P:response to oxidative stress"/>
    <property type="evidence" value="ECO:0007669"/>
    <property type="project" value="InterPro"/>
</dbReference>
<dbReference type="GO" id="GO:0005576">
    <property type="term" value="C:extracellular region"/>
    <property type="evidence" value="ECO:0007669"/>
    <property type="project" value="UniProtKB-SubCell"/>
</dbReference>
<evidence type="ECO:0000256" key="1">
    <source>
        <dbReference type="ARBA" id="ARBA00004613"/>
    </source>
</evidence>
<name>A0A7V8VA78_9BACT</name>
<comment type="subcellular location">
    <subcellularLocation>
        <location evidence="1">Secreted</location>
    </subcellularLocation>
</comment>
<reference evidence="4 5" key="1">
    <citation type="submission" date="2020-05" db="EMBL/GenBank/DDBJ databases">
        <title>Bremerella alba sp. nov., a novel planctomycete isolated from the surface of the macroalga Fucus spiralis.</title>
        <authorList>
            <person name="Godinho O."/>
            <person name="Botelho R."/>
            <person name="Albuquerque L."/>
            <person name="Wiegand S."/>
            <person name="Da Costa M.S."/>
            <person name="Lobo-Da-Cunha A."/>
            <person name="Jogler C."/>
            <person name="Lage O.M."/>
        </authorList>
    </citation>
    <scope>NUCLEOTIDE SEQUENCE [LARGE SCALE GENOMIC DNA]</scope>
    <source>
        <strain evidence="4 5">FF15</strain>
    </source>
</reference>
<dbReference type="PANTHER" id="PTHR11475:SF4">
    <property type="entry name" value="CHORION PEROXIDASE"/>
    <property type="match status" value="1"/>
</dbReference>
<evidence type="ECO:0000256" key="3">
    <source>
        <dbReference type="ARBA" id="ARBA00023180"/>
    </source>
</evidence>
<protein>
    <submittedName>
        <fullName evidence="4">Uncharacterized protein</fullName>
    </submittedName>
</protein>
<keyword evidence="2" id="KW-0964">Secreted</keyword>
<accession>A0A7V8VA78</accession>
<dbReference type="Proteomes" id="UP000551616">
    <property type="component" value="Unassembled WGS sequence"/>
</dbReference>
<evidence type="ECO:0000256" key="2">
    <source>
        <dbReference type="ARBA" id="ARBA00022525"/>
    </source>
</evidence>
<dbReference type="Gene3D" id="1.10.640.10">
    <property type="entry name" value="Haem peroxidase domain superfamily, animal type"/>
    <property type="match status" value="1"/>
</dbReference>
<dbReference type="PROSITE" id="PS50292">
    <property type="entry name" value="PEROXIDASE_3"/>
    <property type="match status" value="1"/>
</dbReference>
<dbReference type="InterPro" id="IPR019791">
    <property type="entry name" value="Haem_peroxidase_animal"/>
</dbReference>
<dbReference type="PANTHER" id="PTHR11475">
    <property type="entry name" value="OXIDASE/PEROXIDASE"/>
    <property type="match status" value="1"/>
</dbReference>
<dbReference type="InterPro" id="IPR037120">
    <property type="entry name" value="Haem_peroxidase_sf_animal"/>
</dbReference>
<organism evidence="4 5">
    <name type="scientific">Bremerella alba</name>
    <dbReference type="NCBI Taxonomy" id="980252"/>
    <lineage>
        <taxon>Bacteria</taxon>
        <taxon>Pseudomonadati</taxon>
        <taxon>Planctomycetota</taxon>
        <taxon>Planctomycetia</taxon>
        <taxon>Pirellulales</taxon>
        <taxon>Pirellulaceae</taxon>
        <taxon>Bremerella</taxon>
    </lineage>
</organism>
<dbReference type="SUPFAM" id="SSF48113">
    <property type="entry name" value="Heme-dependent peroxidases"/>
    <property type="match status" value="1"/>
</dbReference>
<dbReference type="Pfam" id="PF03098">
    <property type="entry name" value="An_peroxidase"/>
    <property type="match status" value="1"/>
</dbReference>
<evidence type="ECO:0000313" key="4">
    <source>
        <dbReference type="EMBL" id="MBA2117808.1"/>
    </source>
</evidence>
<proteinExistence type="predicted"/>
<keyword evidence="5" id="KW-1185">Reference proteome</keyword>
<dbReference type="EMBL" id="JABRWO010000020">
    <property type="protein sequence ID" value="MBA2117808.1"/>
    <property type="molecule type" value="Genomic_DNA"/>
</dbReference>
<keyword evidence="3" id="KW-0325">Glycoprotein</keyword>
<dbReference type="InterPro" id="IPR010255">
    <property type="entry name" value="Haem_peroxidase_sf"/>
</dbReference>
<dbReference type="RefSeq" id="WP_235990969.1">
    <property type="nucleotide sequence ID" value="NZ_JABRWO010000020.1"/>
</dbReference>
<dbReference type="AlphaFoldDB" id="A0A7V8VA78"/>
<comment type="caution">
    <text evidence="4">The sequence shown here is derived from an EMBL/GenBank/DDBJ whole genome shotgun (WGS) entry which is preliminary data.</text>
</comment>
<evidence type="ECO:0000313" key="5">
    <source>
        <dbReference type="Proteomes" id="UP000551616"/>
    </source>
</evidence>
<dbReference type="GO" id="GO:0020037">
    <property type="term" value="F:heme binding"/>
    <property type="evidence" value="ECO:0007669"/>
    <property type="project" value="InterPro"/>
</dbReference>